<dbReference type="GO" id="GO:0016829">
    <property type="term" value="F:lyase activity"/>
    <property type="evidence" value="ECO:0007669"/>
    <property type="project" value="UniProtKB-KW"/>
</dbReference>
<dbReference type="RefSeq" id="WP_198462244.1">
    <property type="nucleotide sequence ID" value="NZ_JABBCQ020000028.1"/>
</dbReference>
<keyword evidence="1" id="KW-0479">Metal-binding</keyword>
<dbReference type="AlphaFoldDB" id="A0A843BFN6"/>
<comment type="caution">
    <text evidence="3">The sequence shown here is derived from an EMBL/GenBank/DDBJ whole genome shotgun (WGS) entry which is preliminary data.</text>
</comment>
<dbReference type="Gene3D" id="3.40.50.1400">
    <property type="match status" value="1"/>
</dbReference>
<dbReference type="InterPro" id="IPR050963">
    <property type="entry name" value="Sirohydro_Cobaltochel/CbiX"/>
</dbReference>
<protein>
    <submittedName>
        <fullName evidence="3">CbiX/SirB N-terminal domain-containing protein</fullName>
    </submittedName>
</protein>
<dbReference type="CDD" id="cd03416">
    <property type="entry name" value="CbiX_SirB_N"/>
    <property type="match status" value="1"/>
</dbReference>
<gene>
    <name evidence="3" type="ORF">HF327_020665</name>
</gene>
<evidence type="ECO:0000313" key="4">
    <source>
        <dbReference type="Proteomes" id="UP000530032"/>
    </source>
</evidence>
<evidence type="ECO:0000256" key="1">
    <source>
        <dbReference type="ARBA" id="ARBA00022723"/>
    </source>
</evidence>
<dbReference type="SUPFAM" id="SSF53800">
    <property type="entry name" value="Chelatase"/>
    <property type="match status" value="1"/>
</dbReference>
<dbReference type="EMBL" id="JABBCQ020000028">
    <property type="protein sequence ID" value="MBI1626887.1"/>
    <property type="molecule type" value="Genomic_DNA"/>
</dbReference>
<sequence length="147" mass="15729">MSSDKLSPSNQAGMILLAHGSRDPLWRQPIEAVLLALQASQPDLPCTCAYLEACVPDLSTAANALIAQGVNRLTVLPLFLGTGKHAREDIPRLLNELRLQHPDCQFDLQTAAGENPRVTALLAQLAVEAIAHQSGDSGSNIQNSDKK</sequence>
<accession>A0A843BFN6</accession>
<dbReference type="PANTHER" id="PTHR33542">
    <property type="entry name" value="SIROHYDROCHLORIN FERROCHELATASE, CHLOROPLASTIC"/>
    <property type="match status" value="1"/>
</dbReference>
<evidence type="ECO:0000256" key="2">
    <source>
        <dbReference type="ARBA" id="ARBA00023239"/>
    </source>
</evidence>
<proteinExistence type="predicted"/>
<dbReference type="Proteomes" id="UP000530032">
    <property type="component" value="Unassembled WGS sequence"/>
</dbReference>
<dbReference type="Pfam" id="PF01903">
    <property type="entry name" value="CbiX"/>
    <property type="match status" value="1"/>
</dbReference>
<dbReference type="PANTHER" id="PTHR33542:SF3">
    <property type="entry name" value="SIROHYDROCHLORIN FERROCHELATASE, CHLOROPLASTIC"/>
    <property type="match status" value="1"/>
</dbReference>
<dbReference type="GO" id="GO:0046872">
    <property type="term" value="F:metal ion binding"/>
    <property type="evidence" value="ECO:0007669"/>
    <property type="project" value="UniProtKB-KW"/>
</dbReference>
<name>A0A843BFN6_9BURK</name>
<dbReference type="InterPro" id="IPR002762">
    <property type="entry name" value="CbiX-like"/>
</dbReference>
<organism evidence="3 4">
    <name type="scientific">Comamonas suwonensis</name>
    <dbReference type="NCBI Taxonomy" id="2606214"/>
    <lineage>
        <taxon>Bacteria</taxon>
        <taxon>Pseudomonadati</taxon>
        <taxon>Pseudomonadota</taxon>
        <taxon>Betaproteobacteria</taxon>
        <taxon>Burkholderiales</taxon>
        <taxon>Comamonadaceae</taxon>
        <taxon>Comamonas</taxon>
    </lineage>
</organism>
<keyword evidence="2" id="KW-0456">Lyase</keyword>
<evidence type="ECO:0000313" key="3">
    <source>
        <dbReference type="EMBL" id="MBI1626887.1"/>
    </source>
</evidence>
<reference evidence="3" key="1">
    <citation type="submission" date="2020-12" db="EMBL/GenBank/DDBJ databases">
        <title>Comamonas sp. nov., isolated from stream water.</title>
        <authorList>
            <person name="Park K.-H."/>
        </authorList>
    </citation>
    <scope>NUCLEOTIDE SEQUENCE</scope>
    <source>
        <strain evidence="3">EJ-4</strain>
    </source>
</reference>
<keyword evidence="4" id="KW-1185">Reference proteome</keyword>